<evidence type="ECO:0000256" key="5">
    <source>
        <dbReference type="ARBA" id="ARBA00022840"/>
    </source>
</evidence>
<dbReference type="EMBL" id="BPVZ01000122">
    <property type="protein sequence ID" value="GKV37477.1"/>
    <property type="molecule type" value="Genomic_DNA"/>
</dbReference>
<dbReference type="SUPFAM" id="SSF55874">
    <property type="entry name" value="ATPase domain of HSP90 chaperone/DNA topoisomerase II/histidine kinase"/>
    <property type="match status" value="1"/>
</dbReference>
<dbReference type="GO" id="GO:0005524">
    <property type="term" value="F:ATP binding"/>
    <property type="evidence" value="ECO:0007669"/>
    <property type="project" value="UniProtKB-KW"/>
</dbReference>
<dbReference type="GO" id="GO:0140662">
    <property type="term" value="F:ATP-dependent protein folding chaperone"/>
    <property type="evidence" value="ECO:0007669"/>
    <property type="project" value="InterPro"/>
</dbReference>
<gene>
    <name evidence="8" type="ORF">SLEP1_g45503</name>
</gene>
<dbReference type="InterPro" id="IPR001404">
    <property type="entry name" value="Hsp90_fam"/>
</dbReference>
<evidence type="ECO:0008006" key="10">
    <source>
        <dbReference type="Google" id="ProtNLM"/>
    </source>
</evidence>
<feature type="region of interest" description="Disordered" evidence="7">
    <location>
        <begin position="149"/>
        <end position="177"/>
    </location>
</feature>
<dbReference type="AlphaFoldDB" id="A0AAV5LLH7"/>
<reference evidence="8 9" key="1">
    <citation type="journal article" date="2021" name="Commun. Biol.">
        <title>The genome of Shorea leprosula (Dipterocarpaceae) highlights the ecological relevance of drought in aseasonal tropical rainforests.</title>
        <authorList>
            <person name="Ng K.K.S."/>
            <person name="Kobayashi M.J."/>
            <person name="Fawcett J.A."/>
            <person name="Hatakeyama M."/>
            <person name="Paape T."/>
            <person name="Ng C.H."/>
            <person name="Ang C.C."/>
            <person name="Tnah L.H."/>
            <person name="Lee C.T."/>
            <person name="Nishiyama T."/>
            <person name="Sese J."/>
            <person name="O'Brien M.J."/>
            <person name="Copetti D."/>
            <person name="Mohd Noor M.I."/>
            <person name="Ong R.C."/>
            <person name="Putra M."/>
            <person name="Sireger I.Z."/>
            <person name="Indrioko S."/>
            <person name="Kosugi Y."/>
            <person name="Izuno A."/>
            <person name="Isagi Y."/>
            <person name="Lee S.L."/>
            <person name="Shimizu K.K."/>
        </authorList>
    </citation>
    <scope>NUCLEOTIDE SEQUENCE [LARGE SCALE GENOMIC DNA]</scope>
    <source>
        <strain evidence="8">214</strain>
    </source>
</reference>
<keyword evidence="6" id="KW-0143">Chaperone</keyword>
<evidence type="ECO:0000256" key="7">
    <source>
        <dbReference type="SAM" id="MobiDB-lite"/>
    </source>
</evidence>
<dbReference type="GO" id="GO:0051082">
    <property type="term" value="F:unfolded protein binding"/>
    <property type="evidence" value="ECO:0007669"/>
    <property type="project" value="InterPro"/>
</dbReference>
<dbReference type="Pfam" id="PF00183">
    <property type="entry name" value="HSP90"/>
    <property type="match status" value="2"/>
</dbReference>
<evidence type="ECO:0000256" key="4">
    <source>
        <dbReference type="ARBA" id="ARBA00022741"/>
    </source>
</evidence>
<organism evidence="8 9">
    <name type="scientific">Rubroshorea leprosula</name>
    <dbReference type="NCBI Taxonomy" id="152421"/>
    <lineage>
        <taxon>Eukaryota</taxon>
        <taxon>Viridiplantae</taxon>
        <taxon>Streptophyta</taxon>
        <taxon>Embryophyta</taxon>
        <taxon>Tracheophyta</taxon>
        <taxon>Spermatophyta</taxon>
        <taxon>Magnoliopsida</taxon>
        <taxon>eudicotyledons</taxon>
        <taxon>Gunneridae</taxon>
        <taxon>Pentapetalae</taxon>
        <taxon>rosids</taxon>
        <taxon>malvids</taxon>
        <taxon>Malvales</taxon>
        <taxon>Dipterocarpaceae</taxon>
        <taxon>Rubroshorea</taxon>
    </lineage>
</organism>
<dbReference type="PRINTS" id="PR00775">
    <property type="entry name" value="HEATSHOCK90"/>
</dbReference>
<keyword evidence="3" id="KW-0963">Cytoplasm</keyword>
<protein>
    <recommendedName>
        <fullName evidence="10">Heat shock protein 90</fullName>
    </recommendedName>
</protein>
<comment type="subcellular location">
    <subcellularLocation>
        <location evidence="1">Cytoplasm</location>
    </subcellularLocation>
</comment>
<dbReference type="InterPro" id="IPR020568">
    <property type="entry name" value="Ribosomal_Su5_D2-typ_SF"/>
</dbReference>
<dbReference type="Gene3D" id="3.40.50.11260">
    <property type="match status" value="1"/>
</dbReference>
<sequence>MREEGDTHIRGVADELTEEDLRVAVGVVDNQGEQLVDLIEEIKRLSVRRGWITLVGFYSAYLVAEKVIVTTKHNDDEQYVWESQADGSFTVTRDTSGENLGKGTKITLFPKEDQLEYLEEHRLKDLINNYPEFISYPISLWVGKTTKKEISDNEDEEEKKDEEGKVEDIDEDKEKEKKKKKIKEVSHEWRLVNKQEPIWTRKPEEITTEEYAALYKRLTNDWEEHLSVSLLRALLGSGLSFLFPREHPLISLTPERSKPTLRCMYPMPLQNKILKVICKNLVKKCIELFFEIAEDKEDYNKFYESFSKNLKLGILEDSQNRTKIGELLSYYSTKSGDEMANLKEYVTRMKEEQNDIYYITCASKKAVEISPFLEKLERKGYKVLSVVDAIDEYTVGQLKEFEGKKLVPATREGLELDKGEDEEERSEAFTETLGKFFKGIKDFLAAKVEKLLRCVVIRGCEVALNRCLDYAAELLVEVAIERLEGRVLMTERIGFFCGFTETCQAEVMAVYHVLVLLHEDAGVVERQNG</sequence>
<keyword evidence="5" id="KW-0067">ATP-binding</keyword>
<evidence type="ECO:0000256" key="2">
    <source>
        <dbReference type="ARBA" id="ARBA00008239"/>
    </source>
</evidence>
<keyword evidence="9" id="KW-1185">Reference proteome</keyword>
<dbReference type="Gene3D" id="3.30.565.10">
    <property type="entry name" value="Histidine kinase-like ATPase, C-terminal domain"/>
    <property type="match status" value="1"/>
</dbReference>
<dbReference type="GO" id="GO:0016887">
    <property type="term" value="F:ATP hydrolysis activity"/>
    <property type="evidence" value="ECO:0007669"/>
    <property type="project" value="InterPro"/>
</dbReference>
<evidence type="ECO:0000313" key="8">
    <source>
        <dbReference type="EMBL" id="GKV37477.1"/>
    </source>
</evidence>
<evidence type="ECO:0000313" key="9">
    <source>
        <dbReference type="Proteomes" id="UP001054252"/>
    </source>
</evidence>
<dbReference type="GO" id="GO:0005737">
    <property type="term" value="C:cytoplasm"/>
    <property type="evidence" value="ECO:0007669"/>
    <property type="project" value="UniProtKB-SubCell"/>
</dbReference>
<dbReference type="InterPro" id="IPR020575">
    <property type="entry name" value="Hsp90_N"/>
</dbReference>
<keyword evidence="4" id="KW-0547">Nucleotide-binding</keyword>
<evidence type="ECO:0000256" key="6">
    <source>
        <dbReference type="ARBA" id="ARBA00023186"/>
    </source>
</evidence>
<comment type="similarity">
    <text evidence="2">Belongs to the heat shock protein 90 family.</text>
</comment>
<dbReference type="Gene3D" id="3.30.230.80">
    <property type="match status" value="2"/>
</dbReference>
<evidence type="ECO:0000256" key="3">
    <source>
        <dbReference type="ARBA" id="ARBA00022490"/>
    </source>
</evidence>
<dbReference type="SUPFAM" id="SSF54211">
    <property type="entry name" value="Ribosomal protein S5 domain 2-like"/>
    <property type="match status" value="1"/>
</dbReference>
<accession>A0AAV5LLH7</accession>
<dbReference type="FunFam" id="3.40.50.11260:FF:000001">
    <property type="entry name" value="Heat shock protein 90 alpha"/>
    <property type="match status" value="1"/>
</dbReference>
<comment type="caution">
    <text evidence="8">The sequence shown here is derived from an EMBL/GenBank/DDBJ whole genome shotgun (WGS) entry which is preliminary data.</text>
</comment>
<dbReference type="InterPro" id="IPR036890">
    <property type="entry name" value="HATPase_C_sf"/>
</dbReference>
<dbReference type="PANTHER" id="PTHR11528">
    <property type="entry name" value="HEAT SHOCK PROTEIN 90 FAMILY MEMBER"/>
    <property type="match status" value="1"/>
</dbReference>
<evidence type="ECO:0000256" key="1">
    <source>
        <dbReference type="ARBA" id="ARBA00004496"/>
    </source>
</evidence>
<proteinExistence type="inferred from homology"/>
<dbReference type="Proteomes" id="UP001054252">
    <property type="component" value="Unassembled WGS sequence"/>
</dbReference>
<feature type="compositionally biased region" description="Basic and acidic residues" evidence="7">
    <location>
        <begin position="161"/>
        <end position="175"/>
    </location>
</feature>
<name>A0AAV5LLH7_9ROSI</name>